<dbReference type="AlphaFoldDB" id="A0A430K0A9"/>
<reference evidence="1 2" key="1">
    <citation type="submission" date="2018-11" db="EMBL/GenBank/DDBJ databases">
        <title>Arenibacter aquaticus sp.nov., a marine bacterium isolated from surface seawater in the South China Sea.</title>
        <authorList>
            <person name="Guo J."/>
            <person name="Sun J."/>
        </authorList>
    </citation>
    <scope>NUCLEOTIDE SEQUENCE [LARGE SCALE GENOMIC DNA]</scope>
    <source>
        <strain evidence="1 2">GUO666</strain>
    </source>
</reference>
<name>A0A430K0A9_9FLAO</name>
<dbReference type="RefSeq" id="WP_126163387.1">
    <property type="nucleotide sequence ID" value="NZ_RQPJ01000019.1"/>
</dbReference>
<dbReference type="EMBL" id="RQPJ01000019">
    <property type="protein sequence ID" value="RTE52564.1"/>
    <property type="molecule type" value="Genomic_DNA"/>
</dbReference>
<evidence type="ECO:0000313" key="1">
    <source>
        <dbReference type="EMBL" id="RTE52564.1"/>
    </source>
</evidence>
<dbReference type="Proteomes" id="UP000267585">
    <property type="component" value="Unassembled WGS sequence"/>
</dbReference>
<comment type="caution">
    <text evidence="1">The sequence shown here is derived from an EMBL/GenBank/DDBJ whole genome shotgun (WGS) entry which is preliminary data.</text>
</comment>
<dbReference type="OrthoDB" id="1430047at2"/>
<protein>
    <submittedName>
        <fullName evidence="1">DUF4249 family protein</fullName>
    </submittedName>
</protein>
<evidence type="ECO:0000313" key="2">
    <source>
        <dbReference type="Proteomes" id="UP000267585"/>
    </source>
</evidence>
<sequence>MRKIIYYAVFFICISCQDVIDVDLPTEEPRLIIDALIKIEDINSQTALVQVKASLSSSFFDTVSPTQLEEITIKNTTTNTTLTLLESIPGTGLYENEWEMEQLTQGALELNIKHADQIYLAKTTFVPTVPIDKLEQGSTTLFGEEETEVIVSFTDDGTRDDFYLFDFDFGEYLVTEDEFYQGQQFEFSFFYDSKLEDERLVTVSIYGVDKDFYNYMNQLIFQSGPDTGPFSSPATTVKGNIINVTNNTDNLNLDNTNFALGYFAVCQTFSDSLLIKK</sequence>
<dbReference type="InterPro" id="IPR025345">
    <property type="entry name" value="DUF4249"/>
</dbReference>
<keyword evidence="2" id="KW-1185">Reference proteome</keyword>
<accession>A0A430K0A9</accession>
<dbReference type="Pfam" id="PF14054">
    <property type="entry name" value="DUF4249"/>
    <property type="match status" value="1"/>
</dbReference>
<organism evidence="1 2">
    <name type="scientific">Arenibacter aquaticus</name>
    <dbReference type="NCBI Taxonomy" id="2489054"/>
    <lineage>
        <taxon>Bacteria</taxon>
        <taxon>Pseudomonadati</taxon>
        <taxon>Bacteroidota</taxon>
        <taxon>Flavobacteriia</taxon>
        <taxon>Flavobacteriales</taxon>
        <taxon>Flavobacteriaceae</taxon>
        <taxon>Arenibacter</taxon>
    </lineage>
</organism>
<proteinExistence type="predicted"/>
<gene>
    <name evidence="1" type="ORF">EHW67_15965</name>
</gene>